<dbReference type="EMBL" id="GG692430">
    <property type="protein sequence ID" value="EER39177.1"/>
    <property type="molecule type" value="Genomic_DNA"/>
</dbReference>
<accession>C6HLP0</accession>
<reference evidence="2" key="1">
    <citation type="submission" date="2009-05" db="EMBL/GenBank/DDBJ databases">
        <title>The genome sequence of Ajellomyces capsulatus strain H143.</title>
        <authorList>
            <person name="Champion M."/>
            <person name="Cuomo C.A."/>
            <person name="Ma L.-J."/>
            <person name="Henn M.R."/>
            <person name="Sil A."/>
            <person name="Goldman B."/>
            <person name="Young S.K."/>
            <person name="Kodira C.D."/>
            <person name="Zeng Q."/>
            <person name="Koehrsen M."/>
            <person name="Alvarado L."/>
            <person name="Berlin A.M."/>
            <person name="Borenstein D."/>
            <person name="Chen Z."/>
            <person name="Engels R."/>
            <person name="Freedman E."/>
            <person name="Gellesch M."/>
            <person name="Goldberg J."/>
            <person name="Griggs A."/>
            <person name="Gujja S."/>
            <person name="Heiman D.I."/>
            <person name="Hepburn T.A."/>
            <person name="Howarth C."/>
            <person name="Jen D."/>
            <person name="Larson L."/>
            <person name="Lewis B."/>
            <person name="Mehta T."/>
            <person name="Park D."/>
            <person name="Pearson M."/>
            <person name="Roberts A."/>
            <person name="Saif S."/>
            <person name="Shea T.D."/>
            <person name="Shenoy N."/>
            <person name="Sisk P."/>
            <person name="Stolte C."/>
            <person name="Sykes S."/>
            <person name="Walk T."/>
            <person name="White J."/>
            <person name="Yandava C."/>
            <person name="Klein B."/>
            <person name="McEwen J.G."/>
            <person name="Puccia R."/>
            <person name="Goldman G.H."/>
            <person name="Felipe M.S."/>
            <person name="Nino-Vega G."/>
            <person name="San-Blas G."/>
            <person name="Taylor J.W."/>
            <person name="Mendoza L."/>
            <person name="Galagan J.E."/>
            <person name="Nusbaum C."/>
            <person name="Birren B.W."/>
        </authorList>
    </citation>
    <scope>NUCLEOTIDE SEQUENCE [LARGE SCALE GENOMIC DNA]</scope>
    <source>
        <strain evidence="2">H143</strain>
    </source>
</reference>
<evidence type="ECO:0000313" key="1">
    <source>
        <dbReference type="EMBL" id="EER39177.1"/>
    </source>
</evidence>
<dbReference type="Proteomes" id="UP000002624">
    <property type="component" value="Unassembled WGS sequence"/>
</dbReference>
<proteinExistence type="predicted"/>
<dbReference type="HOGENOM" id="CLU_2037391_0_0_1"/>
<evidence type="ECO:0000313" key="2">
    <source>
        <dbReference type="Proteomes" id="UP000002624"/>
    </source>
</evidence>
<organism evidence="1 2">
    <name type="scientific">Ajellomyces capsulatus (strain H143)</name>
    <name type="common">Darling's disease fungus</name>
    <name type="synonym">Histoplasma capsulatum</name>
    <dbReference type="NCBI Taxonomy" id="544712"/>
    <lineage>
        <taxon>Eukaryota</taxon>
        <taxon>Fungi</taxon>
        <taxon>Dikarya</taxon>
        <taxon>Ascomycota</taxon>
        <taxon>Pezizomycotina</taxon>
        <taxon>Eurotiomycetes</taxon>
        <taxon>Eurotiomycetidae</taxon>
        <taxon>Onygenales</taxon>
        <taxon>Ajellomycetaceae</taxon>
        <taxon>Histoplasma</taxon>
    </lineage>
</organism>
<sequence>MILLKSWQADRSSDSTAESIVRRPDKIFNSALMEVGSVVEELIRHTEARYIKPIKSSEILLRGCLKDDEEHADSKPSSCAGANLLAKRPTLSTESYSKSLADTGKDPGIPQDKILLKLLAN</sequence>
<protein>
    <submittedName>
        <fullName evidence="1">Uncharacterized protein</fullName>
    </submittedName>
</protein>
<dbReference type="VEuPathDB" id="FungiDB:HCDG_07121"/>
<gene>
    <name evidence="1" type="ORF">HCDG_07121</name>
</gene>
<dbReference type="AlphaFoldDB" id="C6HLP0"/>
<name>C6HLP0_AJECH</name>